<evidence type="ECO:0000256" key="2">
    <source>
        <dbReference type="ARBA" id="ARBA00022729"/>
    </source>
</evidence>
<gene>
    <name evidence="5" type="ORF">HYN46_10650</name>
</gene>
<feature type="chain" id="PRO_5016839190" evidence="3">
    <location>
        <begin position="39"/>
        <end position="666"/>
    </location>
</feature>
<dbReference type="CDD" id="cd13401">
    <property type="entry name" value="Slt70-like"/>
    <property type="match status" value="1"/>
</dbReference>
<dbReference type="GO" id="GO:0004553">
    <property type="term" value="F:hydrolase activity, hydrolyzing O-glycosyl compounds"/>
    <property type="evidence" value="ECO:0007669"/>
    <property type="project" value="InterPro"/>
</dbReference>
<dbReference type="Pfam" id="PF01464">
    <property type="entry name" value="SLT"/>
    <property type="match status" value="1"/>
</dbReference>
<evidence type="ECO:0000313" key="6">
    <source>
        <dbReference type="Proteomes" id="UP000253940"/>
    </source>
</evidence>
<dbReference type="RefSeq" id="WP_114899368.1">
    <property type="nucleotide sequence ID" value="NZ_CP031222.1"/>
</dbReference>
<evidence type="ECO:0000313" key="5">
    <source>
        <dbReference type="EMBL" id="AXI03259.1"/>
    </source>
</evidence>
<accession>A0A345P7K0</accession>
<dbReference type="Gene3D" id="1.10.530.10">
    <property type="match status" value="1"/>
</dbReference>
<dbReference type="EMBL" id="CP031222">
    <property type="protein sequence ID" value="AXI03259.1"/>
    <property type="molecule type" value="Genomic_DNA"/>
</dbReference>
<name>A0A345P7K0_9GAMM</name>
<dbReference type="OrthoDB" id="92254at2"/>
<dbReference type="PANTHER" id="PTHR37423">
    <property type="entry name" value="SOLUBLE LYTIC MUREIN TRANSGLYCOSYLASE-RELATED"/>
    <property type="match status" value="1"/>
</dbReference>
<dbReference type="Proteomes" id="UP000253940">
    <property type="component" value="Chromosome"/>
</dbReference>
<feature type="domain" description="Transglycosylase SLT" evidence="4">
    <location>
        <begin position="499"/>
        <end position="603"/>
    </location>
</feature>
<dbReference type="Gene3D" id="1.10.1240.20">
    <property type="entry name" value="Lytic transglycosylase, superhelical linker domain"/>
    <property type="match status" value="1"/>
</dbReference>
<dbReference type="PANTHER" id="PTHR37423:SF5">
    <property type="entry name" value="SOLUBLE LYTIC MUREIN TRANSGLYCOSYLASE"/>
    <property type="match status" value="1"/>
</dbReference>
<evidence type="ECO:0000256" key="1">
    <source>
        <dbReference type="ARBA" id="ARBA00007734"/>
    </source>
</evidence>
<dbReference type="KEGG" id="mbah:HYN46_10650"/>
<organism evidence="5 6">
    <name type="scientific">Aquirhabdus parva</name>
    <dbReference type="NCBI Taxonomy" id="2283318"/>
    <lineage>
        <taxon>Bacteria</taxon>
        <taxon>Pseudomonadati</taxon>
        <taxon>Pseudomonadota</taxon>
        <taxon>Gammaproteobacteria</taxon>
        <taxon>Moraxellales</taxon>
        <taxon>Moraxellaceae</taxon>
        <taxon>Aquirhabdus</taxon>
    </lineage>
</organism>
<protein>
    <submittedName>
        <fullName evidence="5">Lytic transglycosylase</fullName>
    </submittedName>
</protein>
<proteinExistence type="inferred from homology"/>
<dbReference type="InterPro" id="IPR023346">
    <property type="entry name" value="Lysozyme-like_dom_sf"/>
</dbReference>
<reference evidence="5 6" key="1">
    <citation type="submission" date="2018-07" db="EMBL/GenBank/DDBJ databases">
        <title>Genome sequencing of Moraxellaceae gen. HYN0046.</title>
        <authorList>
            <person name="Kim M."/>
            <person name="Yi H."/>
        </authorList>
    </citation>
    <scope>NUCLEOTIDE SEQUENCE [LARGE SCALE GENOMIC DNA]</scope>
    <source>
        <strain evidence="5 6">HYN0046</strain>
    </source>
</reference>
<evidence type="ECO:0000256" key="3">
    <source>
        <dbReference type="SAM" id="SignalP"/>
    </source>
</evidence>
<evidence type="ECO:0000259" key="4">
    <source>
        <dbReference type="Pfam" id="PF01464"/>
    </source>
</evidence>
<dbReference type="SUPFAM" id="SSF53955">
    <property type="entry name" value="Lysozyme-like"/>
    <property type="match status" value="1"/>
</dbReference>
<keyword evidence="2 3" id="KW-0732">Signal</keyword>
<dbReference type="SUPFAM" id="SSF48435">
    <property type="entry name" value="Bacterial muramidases"/>
    <property type="match status" value="1"/>
</dbReference>
<dbReference type="InterPro" id="IPR008258">
    <property type="entry name" value="Transglycosylase_SLT_dom_1"/>
</dbReference>
<dbReference type="Gene3D" id="1.25.20.10">
    <property type="entry name" value="Bacterial muramidases"/>
    <property type="match status" value="1"/>
</dbReference>
<sequence>MPEFQISTATLAMRAYANAAMKGILLPLFICTALQAQAADSDFQAAQRAAQSGNLTALDMYRQQMQDSVLAPYPEYWQLNKDLVLQPADAIRDFADRYPNAAISEKLLGDYIEAKARAGDYASIRQVASRLTNPDSDESCAVAQATATGGDVLALSSLRNDVWLKTGKISDLCSTIADQLLSSPLISDDDRVQRLRTMLRAGLVNRALPVASRLNIPLDASKLASIATSPSIYLASAPIVTLQDQMYYFYALGQLATDNPDAVNDQLTRDQSRLPPATLQYGYRILAMAYATNIMKFGFDQRVVTWFDRSVGMPFSDEEAEAYARTAIRFSQWNSLLRALDAMGIEKQNERIWRYWFARATEQRGDAQGKQVSKTFYTALATDDDYYGLLARDKLGLAFNELPPSYQPSSADYRRMQNDIHFQRAFALRAINADPQYANREWNWAVRQASLKQDDGMILAAADQANKISWFDRAIYAAERTSTLHNDRLRYLTPFRDLTEKYSKQIGLDPAWVYGLIRQESRFVINARSNVGAGGLMQVMPSTARWVAARIGEPFRAAQLGDMDTNIRYGTFYLNHIFGQLGGQAVLATAGYNAGPLRAKRWQPPSSPLAADQYTETIPFLETRDYVKKVMTNAVHYGLIFNQGQQSLSARMGTIAVQNGQEIVGP</sequence>
<dbReference type="InterPro" id="IPR037061">
    <property type="entry name" value="Lytic_TGlycoase_superhlx_L_sf"/>
</dbReference>
<dbReference type="InterPro" id="IPR008939">
    <property type="entry name" value="Lytic_TGlycosylase_superhlx_U"/>
</dbReference>
<feature type="signal peptide" evidence="3">
    <location>
        <begin position="1"/>
        <end position="38"/>
    </location>
</feature>
<dbReference type="AlphaFoldDB" id="A0A345P7K0"/>
<comment type="similarity">
    <text evidence="1">Belongs to the transglycosylase Slt family.</text>
</comment>
<keyword evidence="6" id="KW-1185">Reference proteome</keyword>
<dbReference type="GO" id="GO:0042597">
    <property type="term" value="C:periplasmic space"/>
    <property type="evidence" value="ECO:0007669"/>
    <property type="project" value="InterPro"/>
</dbReference>